<proteinExistence type="predicted"/>
<feature type="chain" id="PRO_5046849070" evidence="1">
    <location>
        <begin position="27"/>
        <end position="256"/>
    </location>
</feature>
<gene>
    <name evidence="2" type="ORF">GCM10011389_16770</name>
</gene>
<keyword evidence="1" id="KW-0732">Signal</keyword>
<evidence type="ECO:0000313" key="2">
    <source>
        <dbReference type="EMBL" id="GGD09904.1"/>
    </source>
</evidence>
<evidence type="ECO:0000313" key="3">
    <source>
        <dbReference type="Proteomes" id="UP000642571"/>
    </source>
</evidence>
<accession>A0ABQ1Q262</accession>
<protein>
    <submittedName>
        <fullName evidence="2">Uncharacterized protein</fullName>
    </submittedName>
</protein>
<organism evidence="2 3">
    <name type="scientific">Pontibacillus salipaludis</name>
    <dbReference type="NCBI Taxonomy" id="1697394"/>
    <lineage>
        <taxon>Bacteria</taxon>
        <taxon>Bacillati</taxon>
        <taxon>Bacillota</taxon>
        <taxon>Bacilli</taxon>
        <taxon>Bacillales</taxon>
        <taxon>Bacillaceae</taxon>
        <taxon>Pontibacillus</taxon>
    </lineage>
</organism>
<dbReference type="RefSeq" id="WP_188652729.1">
    <property type="nucleotide sequence ID" value="NZ_BMIN01000006.1"/>
</dbReference>
<evidence type="ECO:0000256" key="1">
    <source>
        <dbReference type="SAM" id="SignalP"/>
    </source>
</evidence>
<dbReference type="EMBL" id="BMIN01000006">
    <property type="protein sequence ID" value="GGD09904.1"/>
    <property type="molecule type" value="Genomic_DNA"/>
</dbReference>
<sequence>MKLKGLICSTALASSLLVTGITTAHAESNSEIPQHVLDKAKSKVNEVQFEPEKQGLYKVMPDGSEVKVDDNILKDGKKTMTLKKSSSKNGVSTQSVPNDGYQYVYFDYQADDVDIDWNYKIAGSVRVENPLSGSTEVTYTQSQTETTTWSVAGEISGTTEIGNDFIGSVEATASASAGRDRTFYSGNSYGLKKDITGKTVAYLTNYAVGGNTNGAIRYKKYSPSGTSYLGIYKDYQGGTAVMDTFDNVEITSTSPL</sequence>
<dbReference type="Proteomes" id="UP000642571">
    <property type="component" value="Unassembled WGS sequence"/>
</dbReference>
<feature type="signal peptide" evidence="1">
    <location>
        <begin position="1"/>
        <end position="26"/>
    </location>
</feature>
<reference evidence="3" key="1">
    <citation type="journal article" date="2019" name="Int. J. Syst. Evol. Microbiol.">
        <title>The Global Catalogue of Microorganisms (GCM) 10K type strain sequencing project: providing services to taxonomists for standard genome sequencing and annotation.</title>
        <authorList>
            <consortium name="The Broad Institute Genomics Platform"/>
            <consortium name="The Broad Institute Genome Sequencing Center for Infectious Disease"/>
            <person name="Wu L."/>
            <person name="Ma J."/>
        </authorList>
    </citation>
    <scope>NUCLEOTIDE SEQUENCE [LARGE SCALE GENOMIC DNA]</scope>
    <source>
        <strain evidence="3">CGMCC 1.15353</strain>
    </source>
</reference>
<name>A0ABQ1Q262_9BACI</name>
<keyword evidence="3" id="KW-1185">Reference proteome</keyword>
<comment type="caution">
    <text evidence="2">The sequence shown here is derived from an EMBL/GenBank/DDBJ whole genome shotgun (WGS) entry which is preliminary data.</text>
</comment>